<name>A0A9P5YNJ9_9AGAR</name>
<gene>
    <name evidence="1" type="ORF">BDN70DRAFT_413898</name>
</gene>
<protein>
    <submittedName>
        <fullName evidence="1">Uncharacterized protein</fullName>
    </submittedName>
</protein>
<proteinExistence type="predicted"/>
<reference evidence="1" key="1">
    <citation type="submission" date="2020-11" db="EMBL/GenBank/DDBJ databases">
        <authorList>
            <consortium name="DOE Joint Genome Institute"/>
            <person name="Ahrendt S."/>
            <person name="Riley R."/>
            <person name="Andreopoulos W."/>
            <person name="Labutti K."/>
            <person name="Pangilinan J."/>
            <person name="Ruiz-Duenas F.J."/>
            <person name="Barrasa J.M."/>
            <person name="Sanchez-Garcia M."/>
            <person name="Camarero S."/>
            <person name="Miyauchi S."/>
            <person name="Serrano A."/>
            <person name="Linde D."/>
            <person name="Babiker R."/>
            <person name="Drula E."/>
            <person name="Ayuso-Fernandez I."/>
            <person name="Pacheco R."/>
            <person name="Padilla G."/>
            <person name="Ferreira P."/>
            <person name="Barriuso J."/>
            <person name="Kellner H."/>
            <person name="Castanera R."/>
            <person name="Alfaro M."/>
            <person name="Ramirez L."/>
            <person name="Pisabarro A.G."/>
            <person name="Kuo A."/>
            <person name="Tritt A."/>
            <person name="Lipzen A."/>
            <person name="He G."/>
            <person name="Yan M."/>
            <person name="Ng V."/>
            <person name="Cullen D."/>
            <person name="Martin F."/>
            <person name="Rosso M.-N."/>
            <person name="Henrissat B."/>
            <person name="Hibbett D."/>
            <person name="Martinez A.T."/>
            <person name="Grigoriev I.V."/>
        </authorList>
    </citation>
    <scope>NUCLEOTIDE SEQUENCE</scope>
    <source>
        <strain evidence="1">CIRM-BRFM 674</strain>
    </source>
</reference>
<dbReference type="AlphaFoldDB" id="A0A9P5YNJ9"/>
<comment type="caution">
    <text evidence="1">The sequence shown here is derived from an EMBL/GenBank/DDBJ whole genome shotgun (WGS) entry which is preliminary data.</text>
</comment>
<keyword evidence="2" id="KW-1185">Reference proteome</keyword>
<accession>A0A9P5YNJ9</accession>
<sequence length="115" mass="13161">MLRKRSTVGFECFCLLSHSHPAGFFPFLLTGLTSLDRCTPLNITLRRNLNAPGTGCACPSKMPRNKWTGQTSILRISECLVLLFRRCCDQITTLRYHLLQRQACLHCECRFTYCS</sequence>
<dbReference type="EMBL" id="MU155474">
    <property type="protein sequence ID" value="KAF9473057.1"/>
    <property type="molecule type" value="Genomic_DNA"/>
</dbReference>
<evidence type="ECO:0000313" key="2">
    <source>
        <dbReference type="Proteomes" id="UP000807469"/>
    </source>
</evidence>
<evidence type="ECO:0000313" key="1">
    <source>
        <dbReference type="EMBL" id="KAF9473057.1"/>
    </source>
</evidence>
<organism evidence="1 2">
    <name type="scientific">Pholiota conissans</name>
    <dbReference type="NCBI Taxonomy" id="109636"/>
    <lineage>
        <taxon>Eukaryota</taxon>
        <taxon>Fungi</taxon>
        <taxon>Dikarya</taxon>
        <taxon>Basidiomycota</taxon>
        <taxon>Agaricomycotina</taxon>
        <taxon>Agaricomycetes</taxon>
        <taxon>Agaricomycetidae</taxon>
        <taxon>Agaricales</taxon>
        <taxon>Agaricineae</taxon>
        <taxon>Strophariaceae</taxon>
        <taxon>Pholiota</taxon>
    </lineage>
</organism>
<dbReference type="Proteomes" id="UP000807469">
    <property type="component" value="Unassembled WGS sequence"/>
</dbReference>